<feature type="compositionally biased region" description="Basic residues" evidence="1">
    <location>
        <begin position="19"/>
        <end position="29"/>
    </location>
</feature>
<organism evidence="2 4">
    <name type="scientific">Candidatus Phytoplasma solani</name>
    <dbReference type="NCBI Taxonomy" id="69896"/>
    <lineage>
        <taxon>Bacteria</taxon>
        <taxon>Bacillati</taxon>
        <taxon>Mycoplasmatota</taxon>
        <taxon>Mollicutes</taxon>
        <taxon>Acholeplasmatales</taxon>
        <taxon>Acholeplasmataceae</taxon>
        <taxon>Candidatus Phytoplasma</taxon>
        <taxon>16SrXII (Stolbur group)</taxon>
    </lineage>
</organism>
<dbReference type="AlphaFoldDB" id="A0A421NU44"/>
<accession>A0A421NU44</accession>
<evidence type="ECO:0000256" key="1">
    <source>
        <dbReference type="SAM" id="MobiDB-lite"/>
    </source>
</evidence>
<proteinExistence type="predicted"/>
<evidence type="ECO:0000313" key="4">
    <source>
        <dbReference type="Proteomes" id="UP000283896"/>
    </source>
</evidence>
<dbReference type="EMBL" id="MPBG01000018">
    <property type="protein sequence ID" value="RMI87563.1"/>
    <property type="molecule type" value="Genomic_DNA"/>
</dbReference>
<name>A0A421NU44_9MOLU</name>
<reference evidence="2" key="2">
    <citation type="journal article" date="2019" name="Syst. Appl. Microbiol.">
        <title>The genome of 'Candidatus Phytoplasma solani' strain SA-1 is highly dynamic and prone to adopting foreign sequences.</title>
        <authorList>
            <person name="Music M.S."/>
            <person name="Samarzija I."/>
            <person name="Hogenhout S.A."/>
            <person name="Haryono M."/>
            <person name="Cho S.T."/>
            <person name="Kuo C.H."/>
        </authorList>
    </citation>
    <scope>NUCLEOTIDE SEQUENCE</scope>
    <source>
        <strain evidence="2">SA-1</strain>
    </source>
</reference>
<dbReference type="EMBL" id="MPBG01000005">
    <property type="protein sequence ID" value="RMI88694.1"/>
    <property type="molecule type" value="Genomic_DNA"/>
</dbReference>
<protein>
    <submittedName>
        <fullName evidence="2">Uncharacterized protein</fullName>
    </submittedName>
</protein>
<gene>
    <name evidence="3" type="ORF">PSSA1_v1c4230</name>
    <name evidence="2" type="ORF">PSSA1_v1c7280</name>
</gene>
<reference evidence="4" key="1">
    <citation type="submission" date="2016-11" db="EMBL/GenBank/DDBJ databases">
        <title>Genome sequence of Candidatus Phytoplasma solani strain SA-1.</title>
        <authorList>
            <person name="Haryono M."/>
            <person name="Samarzija I."/>
            <person name="Seruga Music M."/>
            <person name="Hogenhout S."/>
            <person name="Kuo C.-H."/>
        </authorList>
    </citation>
    <scope>NUCLEOTIDE SEQUENCE [LARGE SCALE GENOMIC DNA]</scope>
    <source>
        <strain evidence="4">SA-1</strain>
    </source>
</reference>
<feature type="region of interest" description="Disordered" evidence="1">
    <location>
        <begin position="1"/>
        <end position="29"/>
    </location>
</feature>
<comment type="caution">
    <text evidence="2">The sequence shown here is derived from an EMBL/GenBank/DDBJ whole genome shotgun (WGS) entry which is preliminary data.</text>
</comment>
<keyword evidence="4" id="KW-1185">Reference proteome</keyword>
<sequence>MSDGITEAYRGTYQDRSQTTKKKKIIKTK</sequence>
<dbReference type="Proteomes" id="UP000283896">
    <property type="component" value="Unassembled WGS sequence"/>
</dbReference>
<evidence type="ECO:0000313" key="3">
    <source>
        <dbReference type="EMBL" id="RMI88694.1"/>
    </source>
</evidence>
<evidence type="ECO:0000313" key="2">
    <source>
        <dbReference type="EMBL" id="RMI87563.1"/>
    </source>
</evidence>